<gene>
    <name evidence="2" type="ORF">Q4535_16885</name>
</gene>
<proteinExistence type="predicted"/>
<reference evidence="2" key="1">
    <citation type="submission" date="2023-07" db="EMBL/GenBank/DDBJ databases">
        <title>Genome content predicts the carbon catabolic preferences of heterotrophic bacteria.</title>
        <authorList>
            <person name="Gralka M."/>
        </authorList>
    </citation>
    <scope>NUCLEOTIDE SEQUENCE</scope>
    <source>
        <strain evidence="2">C2R13</strain>
    </source>
</reference>
<evidence type="ECO:0000259" key="1">
    <source>
        <dbReference type="Pfam" id="PF23296"/>
    </source>
</evidence>
<dbReference type="RefSeq" id="WP_107336043.1">
    <property type="nucleotide sequence ID" value="NZ_CANLSP010000008.1"/>
</dbReference>
<name>A0AAP4U299_9GAMM</name>
<feature type="domain" description="DUF7079" evidence="1">
    <location>
        <begin position="17"/>
        <end position="125"/>
    </location>
</feature>
<dbReference type="AlphaFoldDB" id="A0AAP4U299"/>
<dbReference type="Proteomes" id="UP001170481">
    <property type="component" value="Unassembled WGS sequence"/>
</dbReference>
<evidence type="ECO:0000313" key="3">
    <source>
        <dbReference type="Proteomes" id="UP001170481"/>
    </source>
</evidence>
<dbReference type="EMBL" id="JAUORK010000033">
    <property type="protein sequence ID" value="MDO6673782.1"/>
    <property type="molecule type" value="Genomic_DNA"/>
</dbReference>
<protein>
    <recommendedName>
        <fullName evidence="1">DUF7079 domain-containing protein</fullName>
    </recommendedName>
</protein>
<organism evidence="2 3">
    <name type="scientific">Cobetia amphilecti</name>
    <dbReference type="NCBI Taxonomy" id="1055104"/>
    <lineage>
        <taxon>Bacteria</taxon>
        <taxon>Pseudomonadati</taxon>
        <taxon>Pseudomonadota</taxon>
        <taxon>Gammaproteobacteria</taxon>
        <taxon>Oceanospirillales</taxon>
        <taxon>Halomonadaceae</taxon>
        <taxon>Cobetia</taxon>
    </lineage>
</organism>
<accession>A0AAP4U299</accession>
<evidence type="ECO:0000313" key="2">
    <source>
        <dbReference type="EMBL" id="MDO6673782.1"/>
    </source>
</evidence>
<dbReference type="Pfam" id="PF23296">
    <property type="entry name" value="DUF7079"/>
    <property type="match status" value="1"/>
</dbReference>
<dbReference type="InterPro" id="IPR055507">
    <property type="entry name" value="DUF7079"/>
</dbReference>
<sequence>MNDQNAHLAPDVAALLERRQDIWLALSPLWLEREPREAEYQHMAEVVEAQGLSFQELEKLYRLEMAPVLVREQVSMTPNFKGFDDSQLLSRLLQHTHRLTRGRRMFWLLFSGLATMPSRHRYGNLLEILHLRGNTPR</sequence>
<comment type="caution">
    <text evidence="2">The sequence shown here is derived from an EMBL/GenBank/DDBJ whole genome shotgun (WGS) entry which is preliminary data.</text>
</comment>